<accession>A0A0K2TB41</accession>
<dbReference type="AlphaFoldDB" id="A0A0K2TB41"/>
<name>A0A0K2TB41_LEPSM</name>
<dbReference type="InterPro" id="IPR012337">
    <property type="entry name" value="RNaseH-like_sf"/>
</dbReference>
<dbReference type="PANTHER" id="PTHR47501:SF5">
    <property type="entry name" value="HAT C-TERMINAL DIMERISATION DOMAIN-CONTAINING PROTEIN"/>
    <property type="match status" value="1"/>
</dbReference>
<proteinExistence type="predicted"/>
<dbReference type="SUPFAM" id="SSF53098">
    <property type="entry name" value="Ribonuclease H-like"/>
    <property type="match status" value="1"/>
</dbReference>
<sequence length="166" mass="19424">MEEKMNQTFSNINCFSLTADCWVSCKMRLYWCSLPLDKTEFSRGQAVLACSRLKGNHTHDKIAESLETIIFDYGLQNKCDGGIITDNTRNFIMCFENYGIQDDEKEEENDFLDEDIQFFELTADFIKDSEFRLPNHFRCAAHCMYLIAQRDIDSAFKDPVFKKLVY</sequence>
<organism evidence="1">
    <name type="scientific">Lepeophtheirus salmonis</name>
    <name type="common">Salmon louse</name>
    <name type="synonym">Caligus salmonis</name>
    <dbReference type="NCBI Taxonomy" id="72036"/>
    <lineage>
        <taxon>Eukaryota</taxon>
        <taxon>Metazoa</taxon>
        <taxon>Ecdysozoa</taxon>
        <taxon>Arthropoda</taxon>
        <taxon>Crustacea</taxon>
        <taxon>Multicrustacea</taxon>
        <taxon>Hexanauplia</taxon>
        <taxon>Copepoda</taxon>
        <taxon>Siphonostomatoida</taxon>
        <taxon>Caligidae</taxon>
        <taxon>Lepeophtheirus</taxon>
    </lineage>
</organism>
<dbReference type="EMBL" id="HACA01005918">
    <property type="protein sequence ID" value="CDW23279.1"/>
    <property type="molecule type" value="Transcribed_RNA"/>
</dbReference>
<dbReference type="PANTHER" id="PTHR47501">
    <property type="entry name" value="TRANSPOSASE-RELATED"/>
    <property type="match status" value="1"/>
</dbReference>
<protein>
    <submittedName>
        <fullName evidence="1">Putative LOC100572649 [Acyrthosiphon pisum]</fullName>
    </submittedName>
</protein>
<evidence type="ECO:0000313" key="1">
    <source>
        <dbReference type="EMBL" id="CDW23279.1"/>
    </source>
</evidence>
<reference evidence="1" key="1">
    <citation type="submission" date="2014-05" db="EMBL/GenBank/DDBJ databases">
        <authorList>
            <person name="Chronopoulou M."/>
        </authorList>
    </citation>
    <scope>NUCLEOTIDE SEQUENCE</scope>
    <source>
        <tissue evidence="1">Whole organism</tissue>
    </source>
</reference>